<evidence type="ECO:0000313" key="2">
    <source>
        <dbReference type="Proteomes" id="UP000265140"/>
    </source>
</evidence>
<organism evidence="1 2">
    <name type="scientific">Esox lucius</name>
    <name type="common">Northern pike</name>
    <dbReference type="NCBI Taxonomy" id="8010"/>
    <lineage>
        <taxon>Eukaryota</taxon>
        <taxon>Metazoa</taxon>
        <taxon>Chordata</taxon>
        <taxon>Craniata</taxon>
        <taxon>Vertebrata</taxon>
        <taxon>Euteleostomi</taxon>
        <taxon>Actinopterygii</taxon>
        <taxon>Neopterygii</taxon>
        <taxon>Teleostei</taxon>
        <taxon>Protacanthopterygii</taxon>
        <taxon>Esociformes</taxon>
        <taxon>Esocidae</taxon>
        <taxon>Esox</taxon>
    </lineage>
</organism>
<evidence type="ECO:0000313" key="1">
    <source>
        <dbReference type="Ensembl" id="ENSELUP00000082469.1"/>
    </source>
</evidence>
<accession>A0AAY5K0C1</accession>
<sequence>KTMRLYFVGGGEAKSCLNACKYRQITHFPKMEQADDGAGVEKCIHVKAYFLQFQTPWIPLKYCTTISKWINRQSYTQQHLH</sequence>
<keyword evidence="2" id="KW-1185">Reference proteome</keyword>
<dbReference type="Ensembl" id="ENSELUT00000108094.1">
    <property type="protein sequence ID" value="ENSELUP00000082469.1"/>
    <property type="gene ID" value="ENSELUG00000041411.1"/>
</dbReference>
<dbReference type="AlphaFoldDB" id="A0AAY5K0C1"/>
<protein>
    <submittedName>
        <fullName evidence="1">Uncharacterized protein</fullName>
    </submittedName>
</protein>
<proteinExistence type="predicted"/>
<reference evidence="1 2" key="1">
    <citation type="submission" date="2020-02" db="EMBL/GenBank/DDBJ databases">
        <title>Esox lucius (northern pike) genome, fEsoLuc1, primary haplotype.</title>
        <authorList>
            <person name="Myers G."/>
            <person name="Karagic N."/>
            <person name="Meyer A."/>
            <person name="Pippel M."/>
            <person name="Reichard M."/>
            <person name="Winkler S."/>
            <person name="Tracey A."/>
            <person name="Sims Y."/>
            <person name="Howe K."/>
            <person name="Rhie A."/>
            <person name="Formenti G."/>
            <person name="Durbin R."/>
            <person name="Fedrigo O."/>
            <person name="Jarvis E.D."/>
        </authorList>
    </citation>
    <scope>NUCLEOTIDE SEQUENCE [LARGE SCALE GENOMIC DNA]</scope>
</reference>
<dbReference type="Proteomes" id="UP000265140">
    <property type="component" value="Chromosome 18"/>
</dbReference>
<reference evidence="1" key="2">
    <citation type="submission" date="2025-08" db="UniProtKB">
        <authorList>
            <consortium name="Ensembl"/>
        </authorList>
    </citation>
    <scope>IDENTIFICATION</scope>
</reference>
<name>A0AAY5K0C1_ESOLU</name>
<reference evidence="1" key="3">
    <citation type="submission" date="2025-09" db="UniProtKB">
        <authorList>
            <consortium name="Ensembl"/>
        </authorList>
    </citation>
    <scope>IDENTIFICATION</scope>
</reference>